<evidence type="ECO:0000256" key="1">
    <source>
        <dbReference type="SAM" id="Phobius"/>
    </source>
</evidence>
<name>A0A3T0D326_9FIRM</name>
<dbReference type="RefSeq" id="WP_127351280.1">
    <property type="nucleotide sequence ID" value="NZ_CP034791.1"/>
</dbReference>
<keyword evidence="1" id="KW-0472">Membrane</keyword>
<organism evidence="2 3">
    <name type="scientific">Caldicellulosiruptor changbaiensis</name>
    <dbReference type="NCBI Taxonomy" id="1222016"/>
    <lineage>
        <taxon>Bacteria</taxon>
        <taxon>Bacillati</taxon>
        <taxon>Bacillota</taxon>
        <taxon>Bacillota incertae sedis</taxon>
        <taxon>Caldicellulosiruptorales</taxon>
        <taxon>Caldicellulosiruptoraceae</taxon>
        <taxon>Caldicellulosiruptor</taxon>
    </lineage>
</organism>
<feature type="transmembrane region" description="Helical" evidence="1">
    <location>
        <begin position="12"/>
        <end position="31"/>
    </location>
</feature>
<dbReference type="PANTHER" id="PTHR37804:SF1">
    <property type="entry name" value="CDAA REGULATORY PROTEIN CDAR"/>
    <property type="match status" value="1"/>
</dbReference>
<dbReference type="EMBL" id="CP034791">
    <property type="protein sequence ID" value="AZT89677.1"/>
    <property type="molecule type" value="Genomic_DNA"/>
</dbReference>
<keyword evidence="3" id="KW-1185">Reference proteome</keyword>
<dbReference type="InterPro" id="IPR053154">
    <property type="entry name" value="c-di-AMP_regulator"/>
</dbReference>
<dbReference type="Proteomes" id="UP000282930">
    <property type="component" value="Chromosome"/>
</dbReference>
<gene>
    <name evidence="2" type="ORF">ELD05_02845</name>
</gene>
<accession>A0A3T0D326</accession>
<evidence type="ECO:0008006" key="4">
    <source>
        <dbReference type="Google" id="ProtNLM"/>
    </source>
</evidence>
<dbReference type="AlphaFoldDB" id="A0A3T0D326"/>
<dbReference type="Gene3D" id="2.170.120.40">
    <property type="entry name" value="YbbR-like domain"/>
    <property type="match status" value="2"/>
</dbReference>
<keyword evidence="1" id="KW-1133">Transmembrane helix</keyword>
<sequence>MKKIELRKPKDDTFWLKVLSVFIAIILWFYINSIINPIKKREIIVPIRYNISTLSKGLVMTESDTKEVRIVVSGTQDELSKVDEKNIQAVVDFTNVRQTGEMKLPININNPYHRINIESIYPKSVVVNIDNLVTIQKDVTVEINGNPKKGYIINGYQEEPNVISIKGAESDIKEISKCIAQLNLSLNDRSFKASVPVKILDSNGKDITSLFDLSQKSIDVYVDILKTKQVPLTVKFKGQLPPNKVISKIVLKPSTINVAGKEEDINSLNEIVVGTIDTRMLENISTFQFDFNIPKNIKALDNVKQVVITIYTDSIVQKSITVPVEVRGLSNQYLAQLNPDKVTLKIEYSQSNQNSIDFSSFKAYVDVSNLTQGNYSLPLVLENPNNIEDVEVSPSYIKVTITEKNQTQ</sequence>
<dbReference type="KEGG" id="ccha:ELD05_02845"/>
<dbReference type="Gene3D" id="2.170.120.30">
    <property type="match status" value="2"/>
</dbReference>
<keyword evidence="1" id="KW-0812">Transmembrane</keyword>
<dbReference type="PANTHER" id="PTHR37804">
    <property type="entry name" value="CDAA REGULATORY PROTEIN CDAR"/>
    <property type="match status" value="1"/>
</dbReference>
<reference evidence="2 3" key="1">
    <citation type="submission" date="2018-12" db="EMBL/GenBank/DDBJ databases">
        <title>Genome sequence from the cellulolytic species, Caldicellulosiruptor changbaiensis.</title>
        <authorList>
            <person name="Blumer-Schuette S.E."/>
            <person name="Mendoza C."/>
        </authorList>
    </citation>
    <scope>NUCLEOTIDE SEQUENCE [LARGE SCALE GENOMIC DNA]</scope>
    <source>
        <strain evidence="2 3">CBS-Z</strain>
    </source>
</reference>
<dbReference type="Pfam" id="PF07949">
    <property type="entry name" value="YbbR"/>
    <property type="match status" value="4"/>
</dbReference>
<evidence type="ECO:0000313" key="3">
    <source>
        <dbReference type="Proteomes" id="UP000282930"/>
    </source>
</evidence>
<dbReference type="InterPro" id="IPR012505">
    <property type="entry name" value="YbbR"/>
</dbReference>
<evidence type="ECO:0000313" key="2">
    <source>
        <dbReference type="EMBL" id="AZT89677.1"/>
    </source>
</evidence>
<proteinExistence type="predicted"/>
<protein>
    <recommendedName>
        <fullName evidence="4">YbbR-like domain-containing protein</fullName>
    </recommendedName>
</protein>